<proteinExistence type="predicted"/>
<gene>
    <name evidence="2" type="ORF">CMUS01_04505</name>
</gene>
<accession>A0A8H6KW75</accession>
<sequence length="100" mass="10987">MRVIGRSTGAARVLGLRRKRDTVPRQLGPNGSPRTVRRDKGWEHDMGSWRMLGSMGLGARLSSRRLNLLASLGFFDLQAPTARLGTAESLVEVRVDIVSS</sequence>
<comment type="caution">
    <text evidence="2">The sequence shown here is derived from an EMBL/GenBank/DDBJ whole genome shotgun (WGS) entry which is preliminary data.</text>
</comment>
<dbReference type="EMBL" id="WIGM01000123">
    <property type="protein sequence ID" value="KAF6838807.1"/>
    <property type="molecule type" value="Genomic_DNA"/>
</dbReference>
<protein>
    <submittedName>
        <fullName evidence="2">Uncharacterized protein</fullName>
    </submittedName>
</protein>
<evidence type="ECO:0000313" key="3">
    <source>
        <dbReference type="Proteomes" id="UP000639643"/>
    </source>
</evidence>
<evidence type="ECO:0000313" key="2">
    <source>
        <dbReference type="EMBL" id="KAF6838807.1"/>
    </source>
</evidence>
<dbReference type="AlphaFoldDB" id="A0A8H6KW75"/>
<reference evidence="2" key="1">
    <citation type="journal article" date="2020" name="Phytopathology">
        <title>Genome Sequence Resources of Colletotrichum truncatum, C. plurivorum, C. musicola, and C. sojae: Four Species Pathogenic to Soybean (Glycine max).</title>
        <authorList>
            <person name="Rogerio F."/>
            <person name="Boufleur T.R."/>
            <person name="Ciampi-Guillardi M."/>
            <person name="Sukno S.A."/>
            <person name="Thon M.R."/>
            <person name="Massola Junior N.S."/>
            <person name="Baroncelli R."/>
        </authorList>
    </citation>
    <scope>NUCLEOTIDE SEQUENCE</scope>
    <source>
        <strain evidence="2">LFN0074</strain>
    </source>
</reference>
<keyword evidence="3" id="KW-1185">Reference proteome</keyword>
<name>A0A8H6KW75_9PEZI</name>
<feature type="region of interest" description="Disordered" evidence="1">
    <location>
        <begin position="18"/>
        <end position="40"/>
    </location>
</feature>
<evidence type="ECO:0000256" key="1">
    <source>
        <dbReference type="SAM" id="MobiDB-lite"/>
    </source>
</evidence>
<dbReference type="Proteomes" id="UP000639643">
    <property type="component" value="Unassembled WGS sequence"/>
</dbReference>
<organism evidence="2 3">
    <name type="scientific">Colletotrichum musicola</name>
    <dbReference type="NCBI Taxonomy" id="2175873"/>
    <lineage>
        <taxon>Eukaryota</taxon>
        <taxon>Fungi</taxon>
        <taxon>Dikarya</taxon>
        <taxon>Ascomycota</taxon>
        <taxon>Pezizomycotina</taxon>
        <taxon>Sordariomycetes</taxon>
        <taxon>Hypocreomycetidae</taxon>
        <taxon>Glomerellales</taxon>
        <taxon>Glomerellaceae</taxon>
        <taxon>Colletotrichum</taxon>
        <taxon>Colletotrichum orchidearum species complex</taxon>
    </lineage>
</organism>